<keyword evidence="3" id="KW-1185">Reference proteome</keyword>
<evidence type="ECO:0000256" key="1">
    <source>
        <dbReference type="SAM" id="MobiDB-lite"/>
    </source>
</evidence>
<comment type="caution">
    <text evidence="2">The sequence shown here is derived from an EMBL/GenBank/DDBJ whole genome shotgun (WGS) entry which is preliminary data.</text>
</comment>
<evidence type="ECO:0000313" key="2">
    <source>
        <dbReference type="EMBL" id="KAG2564661.1"/>
    </source>
</evidence>
<proteinExistence type="predicted"/>
<sequence>MPRCSPSSCSCVVLLFPPHLSPSRTRPATDPRRRRSRPSAAELGPAVGELVPALGPAGRGARTRRRRSSGPRRKLGPAGGGARTRWRQSSRLQRELGPRPAAELALPAGARTRTGGGARARRRGSSHPDRRRSSARREGDKREGMGGR</sequence>
<feature type="compositionally biased region" description="Basic residues" evidence="1">
    <location>
        <begin position="61"/>
        <end position="75"/>
    </location>
</feature>
<dbReference type="AlphaFoldDB" id="A0A8T0PQL0"/>
<name>A0A8T0PQL0_PANVG</name>
<feature type="region of interest" description="Disordered" evidence="1">
    <location>
        <begin position="17"/>
        <end position="148"/>
    </location>
</feature>
<evidence type="ECO:0000313" key="3">
    <source>
        <dbReference type="Proteomes" id="UP000823388"/>
    </source>
</evidence>
<gene>
    <name evidence="2" type="ORF">PVAP13_7NG078979</name>
</gene>
<dbReference type="EMBL" id="CM029050">
    <property type="protein sequence ID" value="KAG2564661.1"/>
    <property type="molecule type" value="Genomic_DNA"/>
</dbReference>
<feature type="compositionally biased region" description="Basic and acidic residues" evidence="1">
    <location>
        <begin position="126"/>
        <end position="148"/>
    </location>
</feature>
<reference evidence="2" key="1">
    <citation type="submission" date="2020-05" db="EMBL/GenBank/DDBJ databases">
        <title>WGS assembly of Panicum virgatum.</title>
        <authorList>
            <person name="Lovell J.T."/>
            <person name="Jenkins J."/>
            <person name="Shu S."/>
            <person name="Juenger T.E."/>
            <person name="Schmutz J."/>
        </authorList>
    </citation>
    <scope>NUCLEOTIDE SEQUENCE</scope>
    <source>
        <strain evidence="2">AP13</strain>
    </source>
</reference>
<organism evidence="2 3">
    <name type="scientific">Panicum virgatum</name>
    <name type="common">Blackwell switchgrass</name>
    <dbReference type="NCBI Taxonomy" id="38727"/>
    <lineage>
        <taxon>Eukaryota</taxon>
        <taxon>Viridiplantae</taxon>
        <taxon>Streptophyta</taxon>
        <taxon>Embryophyta</taxon>
        <taxon>Tracheophyta</taxon>
        <taxon>Spermatophyta</taxon>
        <taxon>Magnoliopsida</taxon>
        <taxon>Liliopsida</taxon>
        <taxon>Poales</taxon>
        <taxon>Poaceae</taxon>
        <taxon>PACMAD clade</taxon>
        <taxon>Panicoideae</taxon>
        <taxon>Panicodae</taxon>
        <taxon>Paniceae</taxon>
        <taxon>Panicinae</taxon>
        <taxon>Panicum</taxon>
        <taxon>Panicum sect. Hiantes</taxon>
    </lineage>
</organism>
<dbReference type="Proteomes" id="UP000823388">
    <property type="component" value="Chromosome 7N"/>
</dbReference>
<protein>
    <submittedName>
        <fullName evidence="2">Uncharacterized protein</fullName>
    </submittedName>
</protein>
<accession>A0A8T0PQL0</accession>